<reference evidence="1" key="2">
    <citation type="submission" date="2011-11" db="EMBL/GenBank/DDBJ databases">
        <authorList>
            <person name="Barker E."/>
        </authorList>
    </citation>
    <scope>NUCLEOTIDE SEQUENCE</scope>
    <source>
        <strain evidence="1">Birmingham 1</strain>
    </source>
</reference>
<dbReference type="PATRIC" id="fig|1116213.3.peg.587"/>
<sequence>MTDKKEFLSDNELFAFSTKLVDIWRSKNVTNDKYFKKFSSLSKVELQKLIDYLIEEIEEIKGVNKLIRLRESLNTVFDLKLLYNNLKSTIQTNY</sequence>
<reference evidence="1" key="1">
    <citation type="submission" date="2011-11" db="EMBL/GenBank/DDBJ databases">
        <title>Complete genome sequence of Candidatus Mycoplasma haemominutum.</title>
        <authorList>
            <person name="Barker E.N."/>
            <person name="Darby A.C."/>
            <person name="Helps C.R."/>
            <person name="Peters I.R."/>
            <person name="Hughes M.A."/>
            <person name="Radford A.D."/>
            <person name="Novacco M."/>
            <person name="Boretti F."/>
            <person name="Hofmann-Lehmann R."/>
            <person name="Tasker S."/>
        </authorList>
    </citation>
    <scope>NUCLEOTIDE SEQUENCE</scope>
    <source>
        <strain evidence="1">Birmingham 1</strain>
    </source>
</reference>
<accession>G8C408</accession>
<dbReference type="EMBL" id="HE613254">
    <property type="protein sequence ID" value="CCE67056.1"/>
    <property type="molecule type" value="Genomic_DNA"/>
</dbReference>
<dbReference type="KEGG" id="mhb:MHM_05380"/>
<dbReference type="HOGENOM" id="CLU_2494605_0_0_14"/>
<organism evidence="1">
    <name type="scientific">Candidatus Mycoplasma haematominutum 'Birmingham 1'</name>
    <dbReference type="NCBI Taxonomy" id="1116213"/>
    <lineage>
        <taxon>Bacteria</taxon>
        <taxon>Bacillati</taxon>
        <taxon>Mycoplasmatota</taxon>
        <taxon>Mollicutes</taxon>
        <taxon>Mycoplasmataceae</taxon>
        <taxon>Mycoplasma</taxon>
    </lineage>
</organism>
<evidence type="ECO:0000313" key="1">
    <source>
        <dbReference type="EMBL" id="CCE67056.1"/>
    </source>
</evidence>
<dbReference type="RefSeq" id="WP_015511921.1">
    <property type="nucleotide sequence ID" value="NC_021007.1"/>
</dbReference>
<proteinExistence type="predicted"/>
<protein>
    <submittedName>
        <fullName evidence="1">Uncharacterized protein</fullName>
    </submittedName>
</protein>
<dbReference type="OrthoDB" id="399498at2"/>
<gene>
    <name evidence="1" type="ORF">MHM_05380</name>
</gene>
<dbReference type="AlphaFoldDB" id="G8C408"/>
<name>G8C408_9MOLU</name>